<dbReference type="InterPro" id="IPR036208">
    <property type="entry name" value="VHL_sf"/>
</dbReference>
<dbReference type="Gene3D" id="2.60.40.780">
    <property type="entry name" value="von Hippel-Lindau disease tumour suppressor, beta domain"/>
    <property type="match status" value="1"/>
</dbReference>
<dbReference type="EnsemblMetazoa" id="SMAR004260-RA">
    <property type="protein sequence ID" value="SMAR004260-PA"/>
    <property type="gene ID" value="SMAR004260"/>
</dbReference>
<evidence type="ECO:0000313" key="3">
    <source>
        <dbReference type="EnsemblMetazoa" id="SMAR004260-PA"/>
    </source>
</evidence>
<dbReference type="FunFam" id="2.60.40.780:FF:000001">
    <property type="entry name" value="von Hippel-Lindau disease tumor suppressor"/>
    <property type="match status" value="1"/>
</dbReference>
<dbReference type="AlphaFoldDB" id="T1IT17"/>
<sequence>MDSAERVSTGLRSVDFSYPVCVHFVNKTERYVNVIWIDYEGQWIRYQTLAPEDLFEADTYVSHPWVFMDDKTKCRLIAVGKGDVFCPFVSDLLQDEEERHLLPLKISISIPMLSLRERCLEVLCQLAVDKNVFTHLNLCKRMIQQLQEFYDVPLEYNHILDLSSVVATCEEPPQTSDTIMQ</sequence>
<dbReference type="CDD" id="cd05468">
    <property type="entry name" value="pVHL"/>
    <property type="match status" value="1"/>
</dbReference>
<proteinExistence type="inferred from homology"/>
<dbReference type="HOGENOM" id="CLU_116090_1_0_1"/>
<dbReference type="Pfam" id="PF01847">
    <property type="entry name" value="VHL"/>
    <property type="match status" value="1"/>
</dbReference>
<protein>
    <recommendedName>
        <fullName evidence="2">von Hippel-Lindau disease tumour suppressor beta domain-containing protein</fullName>
    </recommendedName>
</protein>
<evidence type="ECO:0000256" key="1">
    <source>
        <dbReference type="ARBA" id="ARBA00010057"/>
    </source>
</evidence>
<evidence type="ECO:0000313" key="4">
    <source>
        <dbReference type="Proteomes" id="UP000014500"/>
    </source>
</evidence>
<feature type="domain" description="von Hippel-Lindau disease tumour suppressor beta" evidence="2">
    <location>
        <begin position="11"/>
        <end position="78"/>
    </location>
</feature>
<dbReference type="InterPro" id="IPR022772">
    <property type="entry name" value="VHL_tumour_suppress_b/a_dom"/>
</dbReference>
<dbReference type="PhylomeDB" id="T1IT17"/>
<reference evidence="4" key="1">
    <citation type="submission" date="2011-05" db="EMBL/GenBank/DDBJ databases">
        <authorList>
            <person name="Richards S.R."/>
            <person name="Qu J."/>
            <person name="Jiang H."/>
            <person name="Jhangiani S.N."/>
            <person name="Agravi P."/>
            <person name="Goodspeed R."/>
            <person name="Gross S."/>
            <person name="Mandapat C."/>
            <person name="Jackson L."/>
            <person name="Mathew T."/>
            <person name="Pu L."/>
            <person name="Thornton R."/>
            <person name="Saada N."/>
            <person name="Wilczek-Boney K.B."/>
            <person name="Lee S."/>
            <person name="Kovar C."/>
            <person name="Wu Y."/>
            <person name="Scherer S.E."/>
            <person name="Worley K.C."/>
            <person name="Muzny D.M."/>
            <person name="Gibbs R."/>
        </authorList>
    </citation>
    <scope>NUCLEOTIDE SEQUENCE</scope>
    <source>
        <strain evidence="4">Brora</strain>
    </source>
</reference>
<reference evidence="3" key="2">
    <citation type="submission" date="2015-02" db="UniProtKB">
        <authorList>
            <consortium name="EnsemblMetazoa"/>
        </authorList>
    </citation>
    <scope>IDENTIFICATION</scope>
</reference>
<dbReference type="InterPro" id="IPR037140">
    <property type="entry name" value="VHL_beta_dom_sf"/>
</dbReference>
<comment type="similarity">
    <text evidence="1">Belongs to the VHL family.</text>
</comment>
<dbReference type="STRING" id="126957.T1IT17"/>
<keyword evidence="4" id="KW-1185">Reference proteome</keyword>
<name>T1IT17_STRMM</name>
<evidence type="ECO:0000259" key="2">
    <source>
        <dbReference type="Pfam" id="PF01847"/>
    </source>
</evidence>
<dbReference type="Proteomes" id="UP000014500">
    <property type="component" value="Unassembled WGS sequence"/>
</dbReference>
<dbReference type="EMBL" id="JH431454">
    <property type="status" value="NOT_ANNOTATED_CDS"/>
    <property type="molecule type" value="Genomic_DNA"/>
</dbReference>
<dbReference type="SUPFAM" id="SSF49468">
    <property type="entry name" value="VHL"/>
    <property type="match status" value="1"/>
</dbReference>
<accession>T1IT17</accession>
<organism evidence="3 4">
    <name type="scientific">Strigamia maritima</name>
    <name type="common">European centipede</name>
    <name type="synonym">Geophilus maritimus</name>
    <dbReference type="NCBI Taxonomy" id="126957"/>
    <lineage>
        <taxon>Eukaryota</taxon>
        <taxon>Metazoa</taxon>
        <taxon>Ecdysozoa</taxon>
        <taxon>Arthropoda</taxon>
        <taxon>Myriapoda</taxon>
        <taxon>Chilopoda</taxon>
        <taxon>Pleurostigmophora</taxon>
        <taxon>Geophilomorpha</taxon>
        <taxon>Linotaeniidae</taxon>
        <taxon>Strigamia</taxon>
    </lineage>
</organism>
<dbReference type="eggNOG" id="KOG4710">
    <property type="taxonomic scope" value="Eukaryota"/>
</dbReference>
<dbReference type="InterPro" id="IPR024053">
    <property type="entry name" value="VHL_beta_dom"/>
</dbReference>